<dbReference type="KEGG" id="bsen:DP114_20350"/>
<reference evidence="2 3" key="1">
    <citation type="submission" date="2018-06" db="EMBL/GenBank/DDBJ databases">
        <title>Comparative genomics of Brasilonema spp. strains.</title>
        <authorList>
            <person name="Alvarenga D.O."/>
            <person name="Fiore M.F."/>
            <person name="Varani A.M."/>
        </authorList>
    </citation>
    <scope>NUCLEOTIDE SEQUENCE [LARGE SCALE GENOMIC DNA]</scope>
    <source>
        <strain evidence="2 3">CENA114</strain>
    </source>
</reference>
<name>A0A856MI86_9CYAN</name>
<proteinExistence type="predicted"/>
<dbReference type="AlphaFoldDB" id="A0A856MI86"/>
<dbReference type="Gene3D" id="3.30.70.1290">
    <property type="entry name" value="Transposase IS200-like"/>
    <property type="match status" value="1"/>
</dbReference>
<dbReference type="InterPro" id="IPR036515">
    <property type="entry name" value="Transposase_17_sf"/>
</dbReference>
<dbReference type="Proteomes" id="UP000503129">
    <property type="component" value="Chromosome"/>
</dbReference>
<dbReference type="EMBL" id="CP030118">
    <property type="protein sequence ID" value="QDL09920.1"/>
    <property type="molecule type" value="Genomic_DNA"/>
</dbReference>
<sequence>MPDTFIARARGVSDLKAHLVLTTKYRKPIFTGQMIDRLKEILNELLPKWDCEVIDFNGEEDHVHLLFRYTPQTELPKFINNLKTVTSRYLRKEFSDRVNRFYHKDVLWNGSYFIASCGGVTVETLKKYVESQNKPD</sequence>
<feature type="domain" description="Transposase IS200-like" evidence="1">
    <location>
        <begin position="12"/>
        <end position="132"/>
    </location>
</feature>
<evidence type="ECO:0000313" key="2">
    <source>
        <dbReference type="EMBL" id="QDL09920.1"/>
    </source>
</evidence>
<organism evidence="2 3">
    <name type="scientific">Brasilonema sennae CENA114</name>
    <dbReference type="NCBI Taxonomy" id="415709"/>
    <lineage>
        <taxon>Bacteria</taxon>
        <taxon>Bacillati</taxon>
        <taxon>Cyanobacteriota</taxon>
        <taxon>Cyanophyceae</taxon>
        <taxon>Nostocales</taxon>
        <taxon>Scytonemataceae</taxon>
        <taxon>Brasilonema</taxon>
        <taxon>Bromeliae group (in: Brasilonema)</taxon>
    </lineage>
</organism>
<protein>
    <submittedName>
        <fullName evidence="2">IS200/IS605 family transposase</fullName>
    </submittedName>
</protein>
<keyword evidence="3" id="KW-1185">Reference proteome</keyword>
<dbReference type="RefSeq" id="WP_171976956.1">
    <property type="nucleotide sequence ID" value="NZ_CAWOXK010000001.1"/>
</dbReference>
<dbReference type="Pfam" id="PF01797">
    <property type="entry name" value="Y1_Tnp"/>
    <property type="match status" value="1"/>
</dbReference>
<evidence type="ECO:0000313" key="3">
    <source>
        <dbReference type="Proteomes" id="UP000503129"/>
    </source>
</evidence>
<gene>
    <name evidence="2" type="primary">tnpA</name>
    <name evidence="2" type="ORF">DP114_20350</name>
</gene>
<dbReference type="InterPro" id="IPR002686">
    <property type="entry name" value="Transposase_17"/>
</dbReference>
<dbReference type="PANTHER" id="PTHR33360">
    <property type="entry name" value="TRANSPOSASE FOR INSERTION SEQUENCE ELEMENT IS200"/>
    <property type="match status" value="1"/>
</dbReference>
<accession>A0A856MI86</accession>
<dbReference type="SUPFAM" id="SSF143422">
    <property type="entry name" value="Transposase IS200-like"/>
    <property type="match status" value="1"/>
</dbReference>
<evidence type="ECO:0000259" key="1">
    <source>
        <dbReference type="SMART" id="SM01321"/>
    </source>
</evidence>
<dbReference type="GO" id="GO:0006313">
    <property type="term" value="P:DNA transposition"/>
    <property type="evidence" value="ECO:0007669"/>
    <property type="project" value="InterPro"/>
</dbReference>
<dbReference type="PANTHER" id="PTHR33360:SF4">
    <property type="entry name" value="TRANSPOSASE IS200-LIKE PROTEIN"/>
    <property type="match status" value="1"/>
</dbReference>
<dbReference type="GO" id="GO:0004803">
    <property type="term" value="F:transposase activity"/>
    <property type="evidence" value="ECO:0007669"/>
    <property type="project" value="InterPro"/>
</dbReference>
<dbReference type="GO" id="GO:0003677">
    <property type="term" value="F:DNA binding"/>
    <property type="evidence" value="ECO:0007669"/>
    <property type="project" value="InterPro"/>
</dbReference>
<dbReference type="SMART" id="SM01321">
    <property type="entry name" value="Y1_Tnp"/>
    <property type="match status" value="1"/>
</dbReference>
<dbReference type="NCBIfam" id="NF033573">
    <property type="entry name" value="transpos_IS200"/>
    <property type="match status" value="1"/>
</dbReference>